<dbReference type="GO" id="GO:0005886">
    <property type="term" value="C:plasma membrane"/>
    <property type="evidence" value="ECO:0007669"/>
    <property type="project" value="TreeGrafter"/>
</dbReference>
<proteinExistence type="inferred from homology"/>
<evidence type="ECO:0000256" key="4">
    <source>
        <dbReference type="ARBA" id="ARBA00026030"/>
    </source>
</evidence>
<evidence type="ECO:0000313" key="5">
    <source>
        <dbReference type="EMBL" id="VDM52289.1"/>
    </source>
</evidence>
<evidence type="ECO:0000256" key="2">
    <source>
        <dbReference type="ARBA" id="ARBA00007288"/>
    </source>
</evidence>
<accession>A0A0R3PAS7</accession>
<dbReference type="PANTHER" id="PTHR31952:SF1">
    <property type="entry name" value="CB1 CANNABINOID RECEPTOR-INTERACTING PROTEIN 1"/>
    <property type="match status" value="1"/>
</dbReference>
<evidence type="ECO:0000256" key="1">
    <source>
        <dbReference type="ARBA" id="ARBA00003884"/>
    </source>
</evidence>
<dbReference type="Pfam" id="PF15043">
    <property type="entry name" value="CNRIP1"/>
    <property type="match status" value="1"/>
</dbReference>
<dbReference type="AlphaFoldDB" id="A0A0R3PAS7"/>
<evidence type="ECO:0000313" key="6">
    <source>
        <dbReference type="Proteomes" id="UP000267027"/>
    </source>
</evidence>
<keyword evidence="6" id="KW-1185">Reference proteome</keyword>
<gene>
    <name evidence="5" type="ORF">ACOC_LOCUS704</name>
</gene>
<dbReference type="GO" id="GO:0031718">
    <property type="term" value="F:type 1 cannabinoid receptor binding"/>
    <property type="evidence" value="ECO:0007669"/>
    <property type="project" value="TreeGrafter"/>
</dbReference>
<dbReference type="EMBL" id="UYYA01000081">
    <property type="protein sequence ID" value="VDM52289.1"/>
    <property type="molecule type" value="Genomic_DNA"/>
</dbReference>
<reference evidence="5 6" key="2">
    <citation type="submission" date="2018-11" db="EMBL/GenBank/DDBJ databases">
        <authorList>
            <consortium name="Pathogen Informatics"/>
        </authorList>
    </citation>
    <scope>NUCLEOTIDE SEQUENCE [LARGE SCALE GENOMIC DNA]</scope>
    <source>
        <strain evidence="5 6">Costa Rica</strain>
    </source>
</reference>
<name>A0A0R3PAS7_ANGCS</name>
<dbReference type="Proteomes" id="UP000267027">
    <property type="component" value="Unassembled WGS sequence"/>
</dbReference>
<sequence length="157" mass="17730">MSHVRERIHGLNLICNHLFSTFQSLFTRAPSMVNEILDDKDRNIQGNYFSRAENGDAVFYKVDGERFEGGSKTLKFSTNTRYKITLTSKPPTHFHQMHLAGCDLQLHTDVPNSGQYTTEWNTTGIDVCKKGARNNIGLTLQVLLTVLLKTFTPALLV</sequence>
<comment type="subunit">
    <text evidence="4">Interacts with the cannabinoid receptor CNR1 (via C-terminus). Does not interact with cannabinoid receptor CNR2.</text>
</comment>
<dbReference type="WBParaSite" id="ACOC_0000070301-mRNA-1">
    <property type="protein sequence ID" value="ACOC_0000070301-mRNA-1"/>
    <property type="gene ID" value="ACOC_0000070301"/>
</dbReference>
<evidence type="ECO:0000256" key="3">
    <source>
        <dbReference type="ARBA" id="ARBA00015651"/>
    </source>
</evidence>
<evidence type="ECO:0000313" key="7">
    <source>
        <dbReference type="WBParaSite" id="ACOC_0000070301-mRNA-1"/>
    </source>
</evidence>
<protein>
    <recommendedName>
        <fullName evidence="3">CB1 cannabinoid receptor-interacting protein 1</fullName>
    </recommendedName>
</protein>
<dbReference type="PANTHER" id="PTHR31952">
    <property type="entry name" value="CB1 CANNABINOID RECEPTOR-INTERACTING PROTEIN 1"/>
    <property type="match status" value="1"/>
</dbReference>
<reference evidence="7" key="1">
    <citation type="submission" date="2017-02" db="UniProtKB">
        <authorList>
            <consortium name="WormBaseParasite"/>
        </authorList>
    </citation>
    <scope>IDENTIFICATION</scope>
</reference>
<comment type="similarity">
    <text evidence="2">Belongs to the CNRIP family.</text>
</comment>
<dbReference type="OrthoDB" id="5920443at2759"/>
<organism evidence="7">
    <name type="scientific">Angiostrongylus costaricensis</name>
    <name type="common">Nematode worm</name>
    <dbReference type="NCBI Taxonomy" id="334426"/>
    <lineage>
        <taxon>Eukaryota</taxon>
        <taxon>Metazoa</taxon>
        <taxon>Ecdysozoa</taxon>
        <taxon>Nematoda</taxon>
        <taxon>Chromadorea</taxon>
        <taxon>Rhabditida</taxon>
        <taxon>Rhabditina</taxon>
        <taxon>Rhabditomorpha</taxon>
        <taxon>Strongyloidea</taxon>
        <taxon>Metastrongylidae</taxon>
        <taxon>Angiostrongylus</taxon>
    </lineage>
</organism>
<comment type="function">
    <text evidence="1">Suppresses cannabinoid receptor CNR1-mediated tonic inhibition of voltage-gated calcium channels.</text>
</comment>
<dbReference type="InterPro" id="IPR029204">
    <property type="entry name" value="CNRIP1"/>
</dbReference>